<sequence>MLTVFARSFMTATRTNAPHIRDMPGSKAKKRRRWLPEGHWWLKNPRDVDLNDL</sequence>
<accession>A0ABT0Q1I3</accession>
<dbReference type="EMBL" id="JAMFMB010000009">
    <property type="protein sequence ID" value="MCL6283695.1"/>
    <property type="molecule type" value="Genomic_DNA"/>
</dbReference>
<protein>
    <recommendedName>
        <fullName evidence="3">Transposase</fullName>
    </recommendedName>
</protein>
<evidence type="ECO:0000313" key="1">
    <source>
        <dbReference type="EMBL" id="MCL6283695.1"/>
    </source>
</evidence>
<comment type="caution">
    <text evidence="1">The sequence shown here is derived from an EMBL/GenBank/DDBJ whole genome shotgun (WGS) entry which is preliminary data.</text>
</comment>
<proteinExistence type="predicted"/>
<evidence type="ECO:0008006" key="3">
    <source>
        <dbReference type="Google" id="ProtNLM"/>
    </source>
</evidence>
<reference evidence="1" key="1">
    <citation type="submission" date="2022-05" db="EMBL/GenBank/DDBJ databases">
        <authorList>
            <person name="Park J.-S."/>
        </authorList>
    </citation>
    <scope>NUCLEOTIDE SEQUENCE</scope>
    <source>
        <strain evidence="1">2012CJ41-6</strain>
    </source>
</reference>
<organism evidence="1 2">
    <name type="scientific">Ruegeria spongiae</name>
    <dbReference type="NCBI Taxonomy" id="2942209"/>
    <lineage>
        <taxon>Bacteria</taxon>
        <taxon>Pseudomonadati</taxon>
        <taxon>Pseudomonadota</taxon>
        <taxon>Alphaproteobacteria</taxon>
        <taxon>Rhodobacterales</taxon>
        <taxon>Roseobacteraceae</taxon>
        <taxon>Ruegeria</taxon>
    </lineage>
</organism>
<name>A0ABT0Q1I3_9RHOB</name>
<evidence type="ECO:0000313" key="2">
    <source>
        <dbReference type="Proteomes" id="UP001203880"/>
    </source>
</evidence>
<keyword evidence="2" id="KW-1185">Reference proteome</keyword>
<dbReference type="Proteomes" id="UP001203880">
    <property type="component" value="Unassembled WGS sequence"/>
</dbReference>
<gene>
    <name evidence="1" type="ORF">M3P21_09145</name>
</gene>
<dbReference type="RefSeq" id="WP_249709137.1">
    <property type="nucleotide sequence ID" value="NZ_JAMFMB010000009.1"/>
</dbReference>